<dbReference type="EMBL" id="CAJNJA010005620">
    <property type="protein sequence ID" value="CAE7194430.1"/>
    <property type="molecule type" value="Genomic_DNA"/>
</dbReference>
<evidence type="ECO:0000256" key="1">
    <source>
        <dbReference type="SAM" id="MobiDB-lite"/>
    </source>
</evidence>
<protein>
    <submittedName>
        <fullName evidence="2">Uncharacterized protein</fullName>
    </submittedName>
</protein>
<proteinExistence type="predicted"/>
<keyword evidence="3" id="KW-1185">Reference proteome</keyword>
<feature type="compositionally biased region" description="Acidic residues" evidence="1">
    <location>
        <begin position="144"/>
        <end position="154"/>
    </location>
</feature>
<feature type="compositionally biased region" description="Acidic residues" evidence="1">
    <location>
        <begin position="96"/>
        <end position="111"/>
    </location>
</feature>
<reference evidence="2" key="1">
    <citation type="submission" date="2021-02" db="EMBL/GenBank/DDBJ databases">
        <authorList>
            <person name="Dougan E. K."/>
            <person name="Rhodes N."/>
            <person name="Thang M."/>
            <person name="Chan C."/>
        </authorList>
    </citation>
    <scope>NUCLEOTIDE SEQUENCE</scope>
</reference>
<sequence>MQEWGHECPCGITCKRPCAMAAPVGSWVLGAAAMKKSEHQAAGNPFIILEAGRVQSVPIMGLPSSGIMTCLCEAVAVVFAGEQERDPVRRNLGCQEMEEEEEEAPMDDAPAEEAKQCRTEAFEEEVLPEESLESGGSSSHMENEEAPMDGSFDELPEEGEELLEEAAGDADAADAGDADAGNADTFEELEGGEVLEEVPKWLKNCFEQRREGRLALCLRRKLKDDNDAHLFCAELDRRIEEAAEKAETLKFEDFDISQNAIPTEHLETMFNSISSPSVHIERLRAFGIATFDDTAAILLSGWLQGVTASNVPHEMHLSDCALTAVGFRAIMDALTDNDVFPAADPRNPQRGQLPIYMRVVEGNYIESSALQTAVDNGVAITFTKTG</sequence>
<dbReference type="Proteomes" id="UP000601435">
    <property type="component" value="Unassembled WGS sequence"/>
</dbReference>
<dbReference type="OrthoDB" id="10502285at2759"/>
<accession>A0A812J361</accession>
<feature type="region of interest" description="Disordered" evidence="1">
    <location>
        <begin position="96"/>
        <end position="115"/>
    </location>
</feature>
<name>A0A812J361_9DINO</name>
<comment type="caution">
    <text evidence="2">The sequence shown here is derived from an EMBL/GenBank/DDBJ whole genome shotgun (WGS) entry which is preliminary data.</text>
</comment>
<organism evidence="2 3">
    <name type="scientific">Symbiodinium necroappetens</name>
    <dbReference type="NCBI Taxonomy" id="1628268"/>
    <lineage>
        <taxon>Eukaryota</taxon>
        <taxon>Sar</taxon>
        <taxon>Alveolata</taxon>
        <taxon>Dinophyceae</taxon>
        <taxon>Suessiales</taxon>
        <taxon>Symbiodiniaceae</taxon>
        <taxon>Symbiodinium</taxon>
    </lineage>
</organism>
<feature type="region of interest" description="Disordered" evidence="1">
    <location>
        <begin position="123"/>
        <end position="154"/>
    </location>
</feature>
<evidence type="ECO:0000313" key="3">
    <source>
        <dbReference type="Proteomes" id="UP000601435"/>
    </source>
</evidence>
<dbReference type="AlphaFoldDB" id="A0A812J361"/>
<feature type="non-terminal residue" evidence="2">
    <location>
        <position position="386"/>
    </location>
</feature>
<gene>
    <name evidence="2" type="ORF">SNEC2469_LOCUS1292</name>
</gene>
<feature type="compositionally biased region" description="Acidic residues" evidence="1">
    <location>
        <begin position="123"/>
        <end position="132"/>
    </location>
</feature>
<evidence type="ECO:0000313" key="2">
    <source>
        <dbReference type="EMBL" id="CAE7194430.1"/>
    </source>
</evidence>